<feature type="modified residue" description="4-aspartylphosphate" evidence="2">
    <location>
        <position position="60"/>
    </location>
</feature>
<evidence type="ECO:0000256" key="2">
    <source>
        <dbReference type="PROSITE-ProRule" id="PRU00169"/>
    </source>
</evidence>
<dbReference type="InterPro" id="IPR050595">
    <property type="entry name" value="Bact_response_regulator"/>
</dbReference>
<dbReference type="PANTHER" id="PTHR44591:SF3">
    <property type="entry name" value="RESPONSE REGULATORY DOMAIN-CONTAINING PROTEIN"/>
    <property type="match status" value="1"/>
</dbReference>
<accession>A0A7S8E7G2</accession>
<dbReference type="SUPFAM" id="SSF52172">
    <property type="entry name" value="CheY-like"/>
    <property type="match status" value="1"/>
</dbReference>
<feature type="compositionally biased region" description="Basic and acidic residues" evidence="3">
    <location>
        <begin position="183"/>
        <end position="192"/>
    </location>
</feature>
<dbReference type="PROSITE" id="PS50110">
    <property type="entry name" value="RESPONSE_REGULATORY"/>
    <property type="match status" value="1"/>
</dbReference>
<dbReference type="SMART" id="SM00448">
    <property type="entry name" value="REC"/>
    <property type="match status" value="1"/>
</dbReference>
<dbReference type="GO" id="GO:0000160">
    <property type="term" value="P:phosphorelay signal transduction system"/>
    <property type="evidence" value="ECO:0007669"/>
    <property type="project" value="InterPro"/>
</dbReference>
<keyword evidence="1 2" id="KW-0597">Phosphoprotein</keyword>
<dbReference type="Pfam" id="PF00072">
    <property type="entry name" value="Response_reg"/>
    <property type="match status" value="1"/>
</dbReference>
<dbReference type="InterPro" id="IPR001789">
    <property type="entry name" value="Sig_transdc_resp-reg_receiver"/>
</dbReference>
<feature type="domain" description="Response regulatory" evidence="4">
    <location>
        <begin position="3"/>
        <end position="130"/>
    </location>
</feature>
<organism evidence="5 6">
    <name type="scientific">Phototrophicus methaneseepsis</name>
    <dbReference type="NCBI Taxonomy" id="2710758"/>
    <lineage>
        <taxon>Bacteria</taxon>
        <taxon>Bacillati</taxon>
        <taxon>Chloroflexota</taxon>
        <taxon>Candidatus Thermofontia</taxon>
        <taxon>Phototrophicales</taxon>
        <taxon>Phototrophicaceae</taxon>
        <taxon>Phototrophicus</taxon>
    </lineage>
</organism>
<proteinExistence type="predicted"/>
<dbReference type="InterPro" id="IPR011006">
    <property type="entry name" value="CheY-like_superfamily"/>
</dbReference>
<feature type="region of interest" description="Disordered" evidence="3">
    <location>
        <begin position="138"/>
        <end position="192"/>
    </location>
</feature>
<dbReference type="RefSeq" id="WP_195169842.1">
    <property type="nucleotide sequence ID" value="NZ_CP062983.1"/>
</dbReference>
<feature type="compositionally biased region" description="Polar residues" evidence="3">
    <location>
        <begin position="153"/>
        <end position="164"/>
    </location>
</feature>
<evidence type="ECO:0000256" key="1">
    <source>
        <dbReference type="ARBA" id="ARBA00022553"/>
    </source>
</evidence>
<sequence>MSTWMVVEDEPDIYEVLLAMFEMWGIEGVAFVDGEESVDWIDDVDNGRFKGELPELALLDVRLPGDIDGVQVAERLRESPVLGKIAIVLTSGYKLPPAEKDEAMKSTQADLWLPKPLPKFNELQGTLESVIAKRRQQNAVSAVVRQSDAKKSATATGPNGVTKSAESKKSTGKGGASNGKKSLKNESDTPVS</sequence>
<evidence type="ECO:0000313" key="6">
    <source>
        <dbReference type="Proteomes" id="UP000594468"/>
    </source>
</evidence>
<dbReference type="AlphaFoldDB" id="A0A7S8E7G2"/>
<gene>
    <name evidence="5" type="ORF">G4Y79_19070</name>
</gene>
<reference evidence="5 6" key="1">
    <citation type="submission" date="2020-02" db="EMBL/GenBank/DDBJ databases">
        <authorList>
            <person name="Zheng R.K."/>
            <person name="Sun C.M."/>
        </authorList>
    </citation>
    <scope>NUCLEOTIDE SEQUENCE [LARGE SCALE GENOMIC DNA]</scope>
    <source>
        <strain evidence="6">rifampicinis</strain>
    </source>
</reference>
<evidence type="ECO:0000256" key="3">
    <source>
        <dbReference type="SAM" id="MobiDB-lite"/>
    </source>
</evidence>
<protein>
    <submittedName>
        <fullName evidence="5">Response regulator</fullName>
    </submittedName>
</protein>
<dbReference type="PANTHER" id="PTHR44591">
    <property type="entry name" value="STRESS RESPONSE REGULATOR PROTEIN 1"/>
    <property type="match status" value="1"/>
</dbReference>
<name>A0A7S8E7G2_9CHLR</name>
<evidence type="ECO:0000259" key="4">
    <source>
        <dbReference type="PROSITE" id="PS50110"/>
    </source>
</evidence>
<dbReference type="EMBL" id="CP062983">
    <property type="protein sequence ID" value="QPC81771.1"/>
    <property type="molecule type" value="Genomic_DNA"/>
</dbReference>
<dbReference type="KEGG" id="pmet:G4Y79_19070"/>
<evidence type="ECO:0000313" key="5">
    <source>
        <dbReference type="EMBL" id="QPC81771.1"/>
    </source>
</evidence>
<dbReference type="Proteomes" id="UP000594468">
    <property type="component" value="Chromosome"/>
</dbReference>
<dbReference type="Gene3D" id="3.40.50.2300">
    <property type="match status" value="1"/>
</dbReference>
<keyword evidence="6" id="KW-1185">Reference proteome</keyword>